<proteinExistence type="predicted"/>
<evidence type="ECO:0000313" key="2">
    <source>
        <dbReference type="Proteomes" id="UP001056120"/>
    </source>
</evidence>
<reference evidence="2" key="1">
    <citation type="journal article" date="2022" name="Mol. Ecol. Resour.">
        <title>The genomes of chicory, endive, great burdock and yacon provide insights into Asteraceae palaeo-polyploidization history and plant inulin production.</title>
        <authorList>
            <person name="Fan W."/>
            <person name="Wang S."/>
            <person name="Wang H."/>
            <person name="Wang A."/>
            <person name="Jiang F."/>
            <person name="Liu H."/>
            <person name="Zhao H."/>
            <person name="Xu D."/>
            <person name="Zhang Y."/>
        </authorList>
    </citation>
    <scope>NUCLEOTIDE SEQUENCE [LARGE SCALE GENOMIC DNA]</scope>
    <source>
        <strain evidence="2">cv. Yunnan</strain>
    </source>
</reference>
<reference evidence="1 2" key="2">
    <citation type="journal article" date="2022" name="Mol. Ecol. Resour.">
        <title>The genomes of chicory, endive, great burdock and yacon provide insights into Asteraceae paleo-polyploidization history and plant inulin production.</title>
        <authorList>
            <person name="Fan W."/>
            <person name="Wang S."/>
            <person name="Wang H."/>
            <person name="Wang A."/>
            <person name="Jiang F."/>
            <person name="Liu H."/>
            <person name="Zhao H."/>
            <person name="Xu D."/>
            <person name="Zhang Y."/>
        </authorList>
    </citation>
    <scope>NUCLEOTIDE SEQUENCE [LARGE SCALE GENOMIC DNA]</scope>
    <source>
        <strain evidence="2">cv. Yunnan</strain>
        <tissue evidence="1">Leaves</tissue>
    </source>
</reference>
<organism evidence="1 2">
    <name type="scientific">Smallanthus sonchifolius</name>
    <dbReference type="NCBI Taxonomy" id="185202"/>
    <lineage>
        <taxon>Eukaryota</taxon>
        <taxon>Viridiplantae</taxon>
        <taxon>Streptophyta</taxon>
        <taxon>Embryophyta</taxon>
        <taxon>Tracheophyta</taxon>
        <taxon>Spermatophyta</taxon>
        <taxon>Magnoliopsida</taxon>
        <taxon>eudicotyledons</taxon>
        <taxon>Gunneridae</taxon>
        <taxon>Pentapetalae</taxon>
        <taxon>asterids</taxon>
        <taxon>campanulids</taxon>
        <taxon>Asterales</taxon>
        <taxon>Asteraceae</taxon>
        <taxon>Asteroideae</taxon>
        <taxon>Heliantheae alliance</taxon>
        <taxon>Millerieae</taxon>
        <taxon>Smallanthus</taxon>
    </lineage>
</organism>
<name>A0ACB9E8I6_9ASTR</name>
<evidence type="ECO:0000313" key="1">
    <source>
        <dbReference type="EMBL" id="KAI3754766.1"/>
    </source>
</evidence>
<protein>
    <submittedName>
        <fullName evidence="1">Uncharacterized protein</fullName>
    </submittedName>
</protein>
<dbReference type="Proteomes" id="UP001056120">
    <property type="component" value="Linkage Group LG18"/>
</dbReference>
<sequence>MDLINSMELPVVVERRRKPQLLVEEGCWRTAVLGVSEFDGEGEVVGMNDGVEGGGCGVGRVQPDDGGGGGSEWDGVGEWDCGDAWLPGGDGWLPGGGDWRLPCGGDGRLPCGGDGWLPGVGAWWLPCGGDGTGGGIVGDVDGGWEVVGGGGGCVFVFGEVEEVGGDGDGCGIGGVVVGG</sequence>
<comment type="caution">
    <text evidence="1">The sequence shown here is derived from an EMBL/GenBank/DDBJ whole genome shotgun (WGS) entry which is preliminary data.</text>
</comment>
<gene>
    <name evidence="1" type="ORF">L1987_54556</name>
</gene>
<accession>A0ACB9E8I6</accession>
<keyword evidence="2" id="KW-1185">Reference proteome</keyword>
<dbReference type="EMBL" id="CM042035">
    <property type="protein sequence ID" value="KAI3754766.1"/>
    <property type="molecule type" value="Genomic_DNA"/>
</dbReference>